<dbReference type="SUPFAM" id="SSF50475">
    <property type="entry name" value="FMN-binding split barrel"/>
    <property type="match status" value="1"/>
</dbReference>
<dbReference type="Gene3D" id="3.20.180.10">
    <property type="entry name" value="PNP-oxidase-like"/>
    <property type="match status" value="1"/>
</dbReference>
<accession>B0KFQ5</accession>
<dbReference type="eggNOG" id="COG0748">
    <property type="taxonomic scope" value="Bacteria"/>
</dbReference>
<dbReference type="EMBL" id="CP000926">
    <property type="protein sequence ID" value="ABZ00378.1"/>
    <property type="molecule type" value="Genomic_DNA"/>
</dbReference>
<protein>
    <submittedName>
        <fullName evidence="3">Pyridoxamine 5'-phosphate oxidase-related FMN-binding</fullName>
    </submittedName>
</protein>
<sequence>MVYGLQAVGRTPLALDLIMLILSSIQSARSRPQVSTNAIRPARELLLKEYRGVLSTHSKSMPGYPFGSVVPYCMDAQGNPLILISRIAQHTHNLQKDPKCSLLVGEREAEDVQAVGRLTVMAEAHKLVDEAAIEAAAERYYRYFPEAANYHKAHDFDFWVLQPVRHRYIGGFGAIHWLDQVTLGNPFAGKAEASMVEHMNSDHANAIAHYVELTDLPQHAPAQMVGVDSEGMHLRIGQAVYWLPFPNTCNTPTQVREALVLLARADQWPVQAQVEG</sequence>
<evidence type="ECO:0000313" key="4">
    <source>
        <dbReference type="Proteomes" id="UP000002157"/>
    </source>
</evidence>
<dbReference type="Proteomes" id="UP000002157">
    <property type="component" value="Chromosome"/>
</dbReference>
<dbReference type="InterPro" id="IPR055343">
    <property type="entry name" value="CREG_beta-barrel"/>
</dbReference>
<organism evidence="3 4">
    <name type="scientific">Pseudomonas putida (strain GB-1)</name>
    <dbReference type="NCBI Taxonomy" id="76869"/>
    <lineage>
        <taxon>Bacteria</taxon>
        <taxon>Pseudomonadati</taxon>
        <taxon>Pseudomonadota</taxon>
        <taxon>Gammaproteobacteria</taxon>
        <taxon>Pseudomonadales</taxon>
        <taxon>Pseudomonadaceae</taxon>
        <taxon>Pseudomonas</taxon>
    </lineage>
</organism>
<feature type="domain" description="DUF2470" evidence="1">
    <location>
        <begin position="193"/>
        <end position="261"/>
    </location>
</feature>
<dbReference type="PANTHER" id="PTHR13343">
    <property type="entry name" value="CREG1 PROTEIN"/>
    <property type="match status" value="1"/>
</dbReference>
<dbReference type="AlphaFoldDB" id="B0KFQ5"/>
<dbReference type="GO" id="GO:0005737">
    <property type="term" value="C:cytoplasm"/>
    <property type="evidence" value="ECO:0007669"/>
    <property type="project" value="UniProtKB-ARBA"/>
</dbReference>
<evidence type="ECO:0000259" key="2">
    <source>
        <dbReference type="Pfam" id="PF13883"/>
    </source>
</evidence>
<dbReference type="KEGG" id="ppg:PputGB1_4491"/>
<name>B0KFQ5_PSEPG</name>
<dbReference type="Pfam" id="PF10615">
    <property type="entry name" value="DUF2470"/>
    <property type="match status" value="1"/>
</dbReference>
<dbReference type="Pfam" id="PF13883">
    <property type="entry name" value="CREG_beta-barrel"/>
    <property type="match status" value="1"/>
</dbReference>
<dbReference type="PANTHER" id="PTHR13343:SF17">
    <property type="entry name" value="CELLULAR REPRESSOR OF E1A-STIMULATED GENES, ISOFORM A"/>
    <property type="match status" value="1"/>
</dbReference>
<dbReference type="InterPro" id="IPR037119">
    <property type="entry name" value="Haem_oxidase_HugZ-like_sf"/>
</dbReference>
<reference evidence="3 4" key="1">
    <citation type="submission" date="2008-01" db="EMBL/GenBank/DDBJ databases">
        <title>Complete sequence of Pseudomonas putida GB-1.</title>
        <authorList>
            <consortium name="US DOE Joint Genome Institute"/>
            <person name="Copeland A."/>
            <person name="Lucas S."/>
            <person name="Lapidus A."/>
            <person name="Barry K."/>
            <person name="Glavina del Rio T."/>
            <person name="Dalin E."/>
            <person name="Tice H."/>
            <person name="Pitluck S."/>
            <person name="Bruce D."/>
            <person name="Goodwin L."/>
            <person name="Chertkov O."/>
            <person name="Brettin T."/>
            <person name="Detter J.C."/>
            <person name="Han C."/>
            <person name="Kuske C.R."/>
            <person name="Schmutz J."/>
            <person name="Larimer F."/>
            <person name="Land M."/>
            <person name="Hauser L."/>
            <person name="Kyrpides N."/>
            <person name="Kim E."/>
            <person name="McCarthy J.K."/>
            <person name="Richardson P."/>
        </authorList>
    </citation>
    <scope>NUCLEOTIDE SEQUENCE [LARGE SCALE GENOMIC DNA]</scope>
    <source>
        <strain evidence="3 4">GB-1</strain>
    </source>
</reference>
<dbReference type="Gene3D" id="2.30.110.10">
    <property type="entry name" value="Electron Transport, Fmn-binding Protein, Chain A"/>
    <property type="match status" value="1"/>
</dbReference>
<dbReference type="HOGENOM" id="CLU_053419_1_1_6"/>
<evidence type="ECO:0000313" key="3">
    <source>
        <dbReference type="EMBL" id="ABZ00378.1"/>
    </source>
</evidence>
<gene>
    <name evidence="3" type="ordered locus">PputGB1_4491</name>
</gene>
<dbReference type="InterPro" id="IPR019595">
    <property type="entry name" value="DUF2470"/>
</dbReference>
<proteinExistence type="predicted"/>
<dbReference type="InterPro" id="IPR012349">
    <property type="entry name" value="Split_barrel_FMN-bd"/>
</dbReference>
<feature type="domain" description="CREG-like beta-barrel" evidence="2">
    <location>
        <begin position="37"/>
        <end position="179"/>
    </location>
</feature>
<evidence type="ECO:0000259" key="1">
    <source>
        <dbReference type="Pfam" id="PF10615"/>
    </source>
</evidence>